<name>A0A0G4I3A9_9ALVE</name>
<evidence type="ECO:0000256" key="1">
    <source>
        <dbReference type="ARBA" id="ARBA00022737"/>
    </source>
</evidence>
<dbReference type="SUPFAM" id="SSF48403">
    <property type="entry name" value="Ankyrin repeat"/>
    <property type="match status" value="1"/>
</dbReference>
<dbReference type="InterPro" id="IPR002110">
    <property type="entry name" value="Ankyrin_rpt"/>
</dbReference>
<evidence type="ECO:0000256" key="3">
    <source>
        <dbReference type="PROSITE-ProRule" id="PRU00023"/>
    </source>
</evidence>
<feature type="region of interest" description="Disordered" evidence="4">
    <location>
        <begin position="212"/>
        <end position="235"/>
    </location>
</feature>
<dbReference type="Gene3D" id="1.25.40.20">
    <property type="entry name" value="Ankyrin repeat-containing domain"/>
    <property type="match status" value="3"/>
</dbReference>
<organism evidence="5">
    <name type="scientific">Chromera velia CCMP2878</name>
    <dbReference type="NCBI Taxonomy" id="1169474"/>
    <lineage>
        <taxon>Eukaryota</taxon>
        <taxon>Sar</taxon>
        <taxon>Alveolata</taxon>
        <taxon>Colpodellida</taxon>
        <taxon>Chromeraceae</taxon>
        <taxon>Chromera</taxon>
    </lineage>
</organism>
<dbReference type="PANTHER" id="PTHR24198:SF165">
    <property type="entry name" value="ANKYRIN REPEAT-CONTAINING PROTEIN-RELATED"/>
    <property type="match status" value="1"/>
</dbReference>
<dbReference type="PROSITE" id="PS50088">
    <property type="entry name" value="ANK_REPEAT"/>
    <property type="match status" value="3"/>
</dbReference>
<dbReference type="PRINTS" id="PR01415">
    <property type="entry name" value="ANKYRIN"/>
</dbReference>
<evidence type="ECO:0000256" key="4">
    <source>
        <dbReference type="SAM" id="MobiDB-lite"/>
    </source>
</evidence>
<dbReference type="SMART" id="SM00248">
    <property type="entry name" value="ANK"/>
    <property type="match status" value="7"/>
</dbReference>
<dbReference type="AlphaFoldDB" id="A0A0G4I3A9"/>
<gene>
    <name evidence="5" type="ORF">Cvel_10611</name>
</gene>
<protein>
    <submittedName>
        <fullName evidence="5">Uncharacterized protein</fullName>
    </submittedName>
</protein>
<dbReference type="EMBL" id="CDMZ01004946">
    <property type="protein sequence ID" value="CEM51427.1"/>
    <property type="molecule type" value="Genomic_DNA"/>
</dbReference>
<dbReference type="Pfam" id="PF13637">
    <property type="entry name" value="Ank_4"/>
    <property type="match status" value="1"/>
</dbReference>
<feature type="repeat" description="ANK" evidence="3">
    <location>
        <begin position="413"/>
        <end position="445"/>
    </location>
</feature>
<proteinExistence type="predicted"/>
<keyword evidence="1" id="KW-0677">Repeat</keyword>
<feature type="repeat" description="ANK" evidence="3">
    <location>
        <begin position="329"/>
        <end position="361"/>
    </location>
</feature>
<dbReference type="Pfam" id="PF12796">
    <property type="entry name" value="Ank_2"/>
    <property type="match status" value="2"/>
</dbReference>
<keyword evidence="2 3" id="KW-0040">ANK repeat</keyword>
<sequence>MFSSTRRNASTKSQSVEAFLERLRTWEVSIVSALHEQIETLGRVLAVKNTDENPGTGAPAAAAAAAAASADDALQPEDLRVLEELEETGTEFLKSVRGGLCPLVGRYFELDFGALWAAGIGEVIRQFRAVDARTVQQEMSDYMRGENDGEDFRLCLRVGDGGGGHRGSIHDDLEEKNICEGDTAVVSACRQNRWPIVTYLVEQGAIRNVDAKGGLVTDSDSDSDESGNEEAEGSEKRFTALTIACRAAKWELDPDYAGEFSLEYRPEEGDPTVRSELREALKALLSKTSEVQKCTKAEPLIRFFVWHGFEDLIELALSRGVDVDEMDHDGCTALHVMAAAGRPDTVRFLIEKGADVQKLDRDNNENALTLACMKNDELEKRLEPGFVSRLRGVVEILLDRGVDVNARGGGGGEGESALRRAVKNHHLEIVQLLRERGAAFENELELEDEDGDTLLGCALAGRRFETARYLLAEGANVIHEDWNELDGAFDAAEMELDTVTASGQLEGLEGDEAVMVSTYRPEGADPARRSLIEGTLIEMIKKADSEAADFKDFYNTLEISQRGAEDTLFHFAVWHGFIDLAKLLVEKGVDINKVNGHDWTALRLAAACARPDFVQFGAVSR</sequence>
<dbReference type="PROSITE" id="PS50297">
    <property type="entry name" value="ANK_REP_REGION"/>
    <property type="match status" value="3"/>
</dbReference>
<evidence type="ECO:0000313" key="5">
    <source>
        <dbReference type="EMBL" id="CEM51427.1"/>
    </source>
</evidence>
<dbReference type="InterPro" id="IPR036770">
    <property type="entry name" value="Ankyrin_rpt-contain_sf"/>
</dbReference>
<dbReference type="PANTHER" id="PTHR24198">
    <property type="entry name" value="ANKYRIN REPEAT AND PROTEIN KINASE DOMAIN-CONTAINING PROTEIN"/>
    <property type="match status" value="1"/>
</dbReference>
<accession>A0A0G4I3A9</accession>
<reference evidence="5" key="1">
    <citation type="submission" date="2014-11" db="EMBL/GenBank/DDBJ databases">
        <authorList>
            <person name="Otto D Thomas"/>
            <person name="Naeem Raeece"/>
        </authorList>
    </citation>
    <scope>NUCLEOTIDE SEQUENCE</scope>
</reference>
<feature type="compositionally biased region" description="Acidic residues" evidence="4">
    <location>
        <begin position="219"/>
        <end position="232"/>
    </location>
</feature>
<feature type="repeat" description="ANK" evidence="3">
    <location>
        <begin position="564"/>
        <end position="596"/>
    </location>
</feature>
<evidence type="ECO:0000256" key="2">
    <source>
        <dbReference type="ARBA" id="ARBA00023043"/>
    </source>
</evidence>